<protein>
    <submittedName>
        <fullName evidence="3">Uncharacterized protein</fullName>
    </submittedName>
</protein>
<proteinExistence type="predicted"/>
<sequence length="190" mass="21651">MPSSDSADPAVYQRGDALDEVLPPELTGRGPSPARSTEEWAADAGIYDLSEQEYWNWLATLIQEGSELDEHLDDILEDVYDLEPAFYSRNGRRALQERLRQLHEVRTSVRAFEQDVEQLSFVFARADTVETGGADNAELVLSSIKRTYDRAYDLCLYKLDRISDGWVTATNLLISLTILVVTILFWLEFR</sequence>
<dbReference type="AlphaFoldDB" id="A0A9X2V521"/>
<dbReference type="RefSeq" id="WP_259039920.1">
    <property type="nucleotide sequence ID" value="NZ_JANUBL010000003.1"/>
</dbReference>
<evidence type="ECO:0000256" key="2">
    <source>
        <dbReference type="SAM" id="Phobius"/>
    </source>
</evidence>
<accession>A0A9X2V521</accession>
<keyword evidence="2" id="KW-0812">Transmembrane</keyword>
<feature type="transmembrane region" description="Helical" evidence="2">
    <location>
        <begin position="165"/>
        <end position="187"/>
    </location>
</feature>
<evidence type="ECO:0000313" key="4">
    <source>
        <dbReference type="Proteomes" id="UP001155144"/>
    </source>
</evidence>
<name>A0A9X2V521_9BACT</name>
<evidence type="ECO:0000256" key="1">
    <source>
        <dbReference type="SAM" id="MobiDB-lite"/>
    </source>
</evidence>
<dbReference type="Proteomes" id="UP001155144">
    <property type="component" value="Unassembled WGS sequence"/>
</dbReference>
<keyword evidence="2" id="KW-1133">Transmembrane helix</keyword>
<feature type="region of interest" description="Disordered" evidence="1">
    <location>
        <begin position="1"/>
        <end position="37"/>
    </location>
</feature>
<dbReference type="EMBL" id="JANUBL010000003">
    <property type="protein sequence ID" value="MCS4121440.1"/>
    <property type="molecule type" value="Genomic_DNA"/>
</dbReference>
<reference evidence="3" key="1">
    <citation type="submission" date="2022-08" db="EMBL/GenBank/DDBJ databases">
        <title>Genomic Encyclopedia of Type Strains, Phase V (KMG-V): Genome sequencing to study the core and pangenomes of soil and plant-associated prokaryotes.</title>
        <authorList>
            <person name="Whitman W."/>
        </authorList>
    </citation>
    <scope>NUCLEOTIDE SEQUENCE</scope>
    <source>
        <strain evidence="3">SP3026</strain>
    </source>
</reference>
<evidence type="ECO:0000313" key="3">
    <source>
        <dbReference type="EMBL" id="MCS4121440.1"/>
    </source>
</evidence>
<organism evidence="3 4">
    <name type="scientific">Salinibacter ruber</name>
    <dbReference type="NCBI Taxonomy" id="146919"/>
    <lineage>
        <taxon>Bacteria</taxon>
        <taxon>Pseudomonadati</taxon>
        <taxon>Rhodothermota</taxon>
        <taxon>Rhodothermia</taxon>
        <taxon>Rhodothermales</taxon>
        <taxon>Salinibacteraceae</taxon>
        <taxon>Salinibacter</taxon>
    </lineage>
</organism>
<keyword evidence="2" id="KW-0472">Membrane</keyword>
<gene>
    <name evidence="3" type="ORF">GGP45_001793</name>
</gene>
<comment type="caution">
    <text evidence="3">The sequence shown here is derived from an EMBL/GenBank/DDBJ whole genome shotgun (WGS) entry which is preliminary data.</text>
</comment>